<dbReference type="GeneID" id="38782722"/>
<proteinExistence type="predicted"/>
<dbReference type="OrthoDB" id="2965932at2759"/>
<reference evidence="2 3" key="1">
    <citation type="journal article" date="2018" name="Sci. Rep.">
        <title>Genome sequence of the cauliflower mushroom Sparassis crispa (Hanabiratake) and its association with beneficial usage.</title>
        <authorList>
            <person name="Kiyama R."/>
            <person name="Furutani Y."/>
            <person name="Kawaguchi K."/>
            <person name="Nakanishi T."/>
        </authorList>
    </citation>
    <scope>NUCLEOTIDE SEQUENCE [LARGE SCALE GENOMIC DNA]</scope>
</reference>
<dbReference type="InParanoid" id="A0A401GU92"/>
<evidence type="ECO:0000313" key="2">
    <source>
        <dbReference type="EMBL" id="GBE85805.1"/>
    </source>
</evidence>
<comment type="caution">
    <text evidence="2">The sequence shown here is derived from an EMBL/GenBank/DDBJ whole genome shotgun (WGS) entry which is preliminary data.</text>
</comment>
<protein>
    <submittedName>
        <fullName evidence="2">Uncharacterized protein</fullName>
    </submittedName>
</protein>
<organism evidence="2 3">
    <name type="scientific">Sparassis crispa</name>
    <dbReference type="NCBI Taxonomy" id="139825"/>
    <lineage>
        <taxon>Eukaryota</taxon>
        <taxon>Fungi</taxon>
        <taxon>Dikarya</taxon>
        <taxon>Basidiomycota</taxon>
        <taxon>Agaricomycotina</taxon>
        <taxon>Agaricomycetes</taxon>
        <taxon>Polyporales</taxon>
        <taxon>Sparassidaceae</taxon>
        <taxon>Sparassis</taxon>
    </lineage>
</organism>
<evidence type="ECO:0000313" key="3">
    <source>
        <dbReference type="Proteomes" id="UP000287166"/>
    </source>
</evidence>
<dbReference type="EMBL" id="BFAD01000008">
    <property type="protein sequence ID" value="GBE85805.1"/>
    <property type="molecule type" value="Genomic_DNA"/>
</dbReference>
<dbReference type="STRING" id="139825.A0A401GU92"/>
<dbReference type="RefSeq" id="XP_027616718.1">
    <property type="nucleotide sequence ID" value="XM_027760917.1"/>
</dbReference>
<evidence type="ECO:0000256" key="1">
    <source>
        <dbReference type="SAM" id="Phobius"/>
    </source>
</evidence>
<keyword evidence="1" id="KW-0812">Transmembrane</keyword>
<dbReference type="Proteomes" id="UP000287166">
    <property type="component" value="Unassembled WGS sequence"/>
</dbReference>
<accession>A0A401GU92</accession>
<name>A0A401GU92_9APHY</name>
<dbReference type="AlphaFoldDB" id="A0A401GU92"/>
<feature type="transmembrane region" description="Helical" evidence="1">
    <location>
        <begin position="136"/>
        <end position="160"/>
    </location>
</feature>
<keyword evidence="1" id="KW-0472">Membrane</keyword>
<keyword evidence="1" id="KW-1133">Transmembrane helix</keyword>
<keyword evidence="3" id="KW-1185">Reference proteome</keyword>
<gene>
    <name evidence="2" type="ORF">SCP_0803270</name>
</gene>
<feature type="transmembrane region" description="Helical" evidence="1">
    <location>
        <begin position="92"/>
        <end position="116"/>
    </location>
</feature>
<sequence length="198" mass="21380">MPHPGGEDISPLSKCRPQVANSGCKNTSLYLAGTPQCKTNLVPAVDDYGGLAKVVPDTQDLPELQSDDISPSKPPLHDGIIGRHSILHTSSIMVLLLLLGLASALGHHAFNAHLVGHAVDSDLSFGGWFNVPSQTLVFRVATAFVFLTKTFFTSAVSMAFTQRLWVTVSRKYLRLSGLDALWAVLKYVVIGFCDFSVN</sequence>